<accession>A0A7J6CWC2</accession>
<keyword evidence="4" id="KW-0472">Membrane</keyword>
<gene>
    <name evidence="6" type="ORF">G5714_008667</name>
</gene>
<proteinExistence type="inferred from homology"/>
<dbReference type="PANTHER" id="PTHR10903:SF62">
    <property type="entry name" value="GTPASE IMAP FAMILY MEMBER 4-LIKE-RELATED"/>
    <property type="match status" value="1"/>
</dbReference>
<reference evidence="6 7" key="1">
    <citation type="submission" date="2020-04" db="EMBL/GenBank/DDBJ databases">
        <title>Chromosome-level genome assembly of a cyprinid fish Onychostoma macrolepis by integration of Nanopore Sequencing, Bionano and Hi-C technology.</title>
        <authorList>
            <person name="Wang D."/>
        </authorList>
    </citation>
    <scope>NUCLEOTIDE SEQUENCE [LARGE SCALE GENOMIC DNA]</scope>
    <source>
        <strain evidence="6">SWU-2019</strain>
        <tissue evidence="6">Muscle</tissue>
    </source>
</reference>
<evidence type="ECO:0000256" key="3">
    <source>
        <dbReference type="ARBA" id="ARBA00023134"/>
    </source>
</evidence>
<dbReference type="PROSITE" id="PS51720">
    <property type="entry name" value="G_AIG1"/>
    <property type="match status" value="2"/>
</dbReference>
<evidence type="ECO:0000259" key="5">
    <source>
        <dbReference type="PROSITE" id="PS51720"/>
    </source>
</evidence>
<dbReference type="InterPro" id="IPR045058">
    <property type="entry name" value="GIMA/IAN/Toc"/>
</dbReference>
<dbReference type="InterPro" id="IPR027417">
    <property type="entry name" value="P-loop_NTPase"/>
</dbReference>
<dbReference type="AlphaFoldDB" id="A0A7J6CWC2"/>
<evidence type="ECO:0000256" key="2">
    <source>
        <dbReference type="ARBA" id="ARBA00022741"/>
    </source>
</evidence>
<evidence type="ECO:0000313" key="6">
    <source>
        <dbReference type="EMBL" id="KAF4111636.1"/>
    </source>
</evidence>
<feature type="transmembrane region" description="Helical" evidence="4">
    <location>
        <begin position="436"/>
        <end position="462"/>
    </location>
</feature>
<feature type="domain" description="AIG1-type G" evidence="5">
    <location>
        <begin position="7"/>
        <end position="193"/>
    </location>
</feature>
<evidence type="ECO:0000256" key="1">
    <source>
        <dbReference type="ARBA" id="ARBA00008535"/>
    </source>
</evidence>
<dbReference type="FunFam" id="3.40.50.300:FF:000366">
    <property type="entry name" value="GTPase, IMAP family member 2"/>
    <property type="match status" value="2"/>
</dbReference>
<keyword evidence="2" id="KW-0547">Nucleotide-binding</keyword>
<feature type="domain" description="AIG1-type G" evidence="5">
    <location>
        <begin position="194"/>
        <end position="400"/>
    </location>
</feature>
<dbReference type="PANTHER" id="PTHR10903">
    <property type="entry name" value="GTPASE, IMAP FAMILY MEMBER-RELATED"/>
    <property type="match status" value="1"/>
</dbReference>
<protein>
    <recommendedName>
        <fullName evidence="5">AIG1-type G domain-containing protein</fullName>
    </recommendedName>
</protein>
<keyword evidence="4" id="KW-1133">Transmembrane helix</keyword>
<sequence>MGASDSQPEKRIVLLGKTGDGKSSAGNTILKQQVFKSKASPESVTAECVSGDRKIHGKKITVIDTPGLFDTGLDEEIIKSEIIRSVIESSPGPDMFTIVLKVGRYTGQEMEVVDKIVEYCGEDTFNHSVVLFTHGEQLEGQTIEEFVKMSPKLQELVDKCGGRCHKQRKDGKTVKKHIHHQQTRIMGCTSSVSLPERKIVLLGKAGDGKSSAGNTILGENVFTSKASASNELVEYKKRERIVYGRKITVIDTPGDFDTGRNDEETKSEIIKALIDCAPAVDAFVMVIRVGRYTEHENEVVQRLLDTLKGENVLKHTVILFTFGEQLEGQTINEFMKDCSQLQELVKKCGGRCHVIDNKYWNKRKRGNKSNRVQVRNLLKTIDEIVKENGRFTSELLQDVEKGIQEEVQNINEDGLPPEEQREKAKKNVYCKYLEKFAGVATGAVIGALLGIGVSVALVTSILKSYLTLKTALEVAGVGAAEGAAGVGGAAAAGAGTVAAGVLGFVGLAGGVAGGITGWNAAEEAESVCDAIANAAMSTWENGKYLIEKTEEMVGLKSKMAN</sequence>
<dbReference type="Gene3D" id="3.40.50.300">
    <property type="entry name" value="P-loop containing nucleotide triphosphate hydrolases"/>
    <property type="match status" value="2"/>
</dbReference>
<evidence type="ECO:0000256" key="4">
    <source>
        <dbReference type="SAM" id="Phobius"/>
    </source>
</evidence>
<organism evidence="6 7">
    <name type="scientific">Onychostoma macrolepis</name>
    <dbReference type="NCBI Taxonomy" id="369639"/>
    <lineage>
        <taxon>Eukaryota</taxon>
        <taxon>Metazoa</taxon>
        <taxon>Chordata</taxon>
        <taxon>Craniata</taxon>
        <taxon>Vertebrata</taxon>
        <taxon>Euteleostomi</taxon>
        <taxon>Actinopterygii</taxon>
        <taxon>Neopterygii</taxon>
        <taxon>Teleostei</taxon>
        <taxon>Ostariophysi</taxon>
        <taxon>Cypriniformes</taxon>
        <taxon>Cyprinidae</taxon>
        <taxon>Acrossocheilinae</taxon>
        <taxon>Onychostoma</taxon>
    </lineage>
</organism>
<dbReference type="SUPFAM" id="SSF52540">
    <property type="entry name" value="P-loop containing nucleoside triphosphate hydrolases"/>
    <property type="match status" value="2"/>
</dbReference>
<keyword evidence="7" id="KW-1185">Reference proteome</keyword>
<evidence type="ECO:0000313" key="7">
    <source>
        <dbReference type="Proteomes" id="UP000579812"/>
    </source>
</evidence>
<keyword evidence="4" id="KW-0812">Transmembrane</keyword>
<dbReference type="GO" id="GO:0005525">
    <property type="term" value="F:GTP binding"/>
    <property type="evidence" value="ECO:0007669"/>
    <property type="project" value="UniProtKB-KW"/>
</dbReference>
<dbReference type="Proteomes" id="UP000579812">
    <property type="component" value="Unassembled WGS sequence"/>
</dbReference>
<comment type="similarity">
    <text evidence="1">Belongs to the TRAFAC class TrmE-Era-EngA-EngB-Septin-like GTPase superfamily. AIG1/Toc34/Toc159-like paraseptin GTPase family. IAN subfamily.</text>
</comment>
<keyword evidence="3" id="KW-0342">GTP-binding</keyword>
<dbReference type="InterPro" id="IPR006703">
    <property type="entry name" value="G_AIG1"/>
</dbReference>
<name>A0A7J6CWC2_9TELE</name>
<dbReference type="EMBL" id="JAAMOB010000007">
    <property type="protein sequence ID" value="KAF4111636.1"/>
    <property type="molecule type" value="Genomic_DNA"/>
</dbReference>
<comment type="caution">
    <text evidence="6">The sequence shown here is derived from an EMBL/GenBank/DDBJ whole genome shotgun (WGS) entry which is preliminary data.</text>
</comment>
<dbReference type="Pfam" id="PF04548">
    <property type="entry name" value="AIG1"/>
    <property type="match status" value="2"/>
</dbReference>